<feature type="binding site" evidence="3">
    <location>
        <position position="322"/>
    </location>
    <ligand>
        <name>CTP</name>
        <dbReference type="ChEBI" id="CHEBI:37563"/>
    </ligand>
</feature>
<evidence type="ECO:0000256" key="3">
    <source>
        <dbReference type="HAMAP-Rule" id="MF_02225"/>
    </source>
</evidence>
<dbReference type="Proteomes" id="UP000238415">
    <property type="component" value="Unassembled WGS sequence"/>
</dbReference>
<feature type="region of interest" description="Phosphopantothenoylcysteine decarboxylase" evidence="3">
    <location>
        <begin position="1"/>
        <end position="189"/>
    </location>
</feature>
<evidence type="ECO:0000313" key="8">
    <source>
        <dbReference type="EMBL" id="PRR70144.1"/>
    </source>
</evidence>
<comment type="cofactor">
    <cofactor evidence="3">
        <name>FMN</name>
        <dbReference type="ChEBI" id="CHEBI:58210"/>
    </cofactor>
    <text evidence="3">Binds 1 FMN per subunit.</text>
</comment>
<dbReference type="UniPathway" id="UPA00241">
    <property type="reaction ID" value="UER00353"/>
</dbReference>
<keyword evidence="3 4" id="KW-0285">Flavoprotein</keyword>
<feature type="domain" description="DNA/pantothenate metabolism flavoprotein C-terminal" evidence="7">
    <location>
        <begin position="190"/>
        <end position="394"/>
    </location>
</feature>
<evidence type="ECO:0000313" key="9">
    <source>
        <dbReference type="Proteomes" id="UP000238415"/>
    </source>
</evidence>
<dbReference type="NCBIfam" id="TIGR00521">
    <property type="entry name" value="coaBC_dfp"/>
    <property type="match status" value="1"/>
</dbReference>
<dbReference type="Pfam" id="PF02441">
    <property type="entry name" value="Flavoprotein"/>
    <property type="match status" value="1"/>
</dbReference>
<comment type="pathway">
    <text evidence="3 4">Cofactor biosynthesis; coenzyme A biosynthesis; CoA from (R)-pantothenate: step 2/5.</text>
</comment>
<comment type="catalytic activity">
    <reaction evidence="3 4">
        <text>(R)-4'-phosphopantothenate + L-cysteine + CTP = N-[(R)-4-phosphopantothenoyl]-L-cysteine + CMP + diphosphate + H(+)</text>
        <dbReference type="Rhea" id="RHEA:19397"/>
        <dbReference type="ChEBI" id="CHEBI:10986"/>
        <dbReference type="ChEBI" id="CHEBI:15378"/>
        <dbReference type="ChEBI" id="CHEBI:33019"/>
        <dbReference type="ChEBI" id="CHEBI:35235"/>
        <dbReference type="ChEBI" id="CHEBI:37563"/>
        <dbReference type="ChEBI" id="CHEBI:59458"/>
        <dbReference type="ChEBI" id="CHEBI:60377"/>
        <dbReference type="EC" id="6.3.2.5"/>
    </reaction>
</comment>
<dbReference type="EC" id="6.3.2.5" evidence="3"/>
<keyword evidence="3" id="KW-0460">Magnesium</keyword>
<evidence type="ECO:0000259" key="6">
    <source>
        <dbReference type="Pfam" id="PF02441"/>
    </source>
</evidence>
<evidence type="ECO:0000256" key="1">
    <source>
        <dbReference type="ARBA" id="ARBA00022793"/>
    </source>
</evidence>
<dbReference type="PANTHER" id="PTHR14359">
    <property type="entry name" value="HOMO-OLIGOMERIC FLAVIN CONTAINING CYS DECARBOXYLASE FAMILY"/>
    <property type="match status" value="1"/>
</dbReference>
<feature type="region of interest" description="Phosphopantothenate--cysteine ligase" evidence="3">
    <location>
        <begin position="190"/>
        <end position="416"/>
    </location>
</feature>
<keyword evidence="3 4" id="KW-0288">FMN</keyword>
<keyword evidence="3 4" id="KW-0436">Ligase</keyword>
<keyword evidence="1 3" id="KW-0210">Decarboxylase</keyword>
<keyword evidence="3" id="KW-0511">Multifunctional enzyme</keyword>
<dbReference type="GO" id="GO:0046872">
    <property type="term" value="F:metal ion binding"/>
    <property type="evidence" value="ECO:0007669"/>
    <property type="project" value="UniProtKB-KW"/>
</dbReference>
<dbReference type="InterPro" id="IPR035929">
    <property type="entry name" value="CoaB-like_sf"/>
</dbReference>
<keyword evidence="3" id="KW-0479">Metal-binding</keyword>
<keyword evidence="2 3" id="KW-0456">Lyase</keyword>
<evidence type="ECO:0000256" key="5">
    <source>
        <dbReference type="SAM" id="MobiDB-lite"/>
    </source>
</evidence>
<dbReference type="GO" id="GO:0071513">
    <property type="term" value="C:phosphopantothenoylcysteine decarboxylase complex"/>
    <property type="evidence" value="ECO:0007669"/>
    <property type="project" value="TreeGrafter"/>
</dbReference>
<dbReference type="EC" id="4.1.1.36" evidence="3"/>
<dbReference type="InterPro" id="IPR005252">
    <property type="entry name" value="CoaBC"/>
</dbReference>
<feature type="binding site" evidence="3">
    <location>
        <position position="277"/>
    </location>
    <ligand>
        <name>CTP</name>
        <dbReference type="ChEBI" id="CHEBI:37563"/>
    </ligand>
</feature>
<feature type="region of interest" description="Disordered" evidence="5">
    <location>
        <begin position="397"/>
        <end position="416"/>
    </location>
</feature>
<comment type="catalytic activity">
    <reaction evidence="3 4">
        <text>N-[(R)-4-phosphopantothenoyl]-L-cysteine + H(+) = (R)-4'-phosphopantetheine + CO2</text>
        <dbReference type="Rhea" id="RHEA:16793"/>
        <dbReference type="ChEBI" id="CHEBI:15378"/>
        <dbReference type="ChEBI" id="CHEBI:16526"/>
        <dbReference type="ChEBI" id="CHEBI:59458"/>
        <dbReference type="ChEBI" id="CHEBI:61723"/>
        <dbReference type="EC" id="4.1.1.36"/>
    </reaction>
</comment>
<feature type="domain" description="Flavoprotein" evidence="6">
    <location>
        <begin position="7"/>
        <end position="177"/>
    </location>
</feature>
<proteinExistence type="inferred from homology"/>
<dbReference type="AlphaFoldDB" id="A0A2T0AMV6"/>
<comment type="function">
    <text evidence="3">Catalyzes two sequential steps in the biosynthesis of coenzyme A. In the first step cysteine is conjugated to 4'-phosphopantothenate to form 4-phosphopantothenoylcysteine. In the second step the latter compound is decarboxylated to form 4'-phosphopantotheine.</text>
</comment>
<comment type="similarity">
    <text evidence="3 4">In the N-terminal section; belongs to the HFCD (homo-oligomeric flavin containing Cys decarboxylase) superfamily.</text>
</comment>
<dbReference type="InterPro" id="IPR003382">
    <property type="entry name" value="Flavoprotein"/>
</dbReference>
<comment type="function">
    <text evidence="4">Catalyzes two steps in the biosynthesis of coenzyme A. In the first step cysteine is conjugated to 4'-phosphopantothenate to form 4-phosphopantothenoylcysteine, in the latter compound is decarboxylated to form 4'-phosphopantotheine.</text>
</comment>
<dbReference type="GO" id="GO:0010181">
    <property type="term" value="F:FMN binding"/>
    <property type="evidence" value="ECO:0007669"/>
    <property type="project" value="UniProtKB-UniRule"/>
</dbReference>
<feature type="compositionally biased region" description="Basic and acidic residues" evidence="5">
    <location>
        <begin position="399"/>
        <end position="416"/>
    </location>
</feature>
<comment type="cofactor">
    <cofactor evidence="3">
        <name>Mg(2+)</name>
        <dbReference type="ChEBI" id="CHEBI:18420"/>
    </cofactor>
</comment>
<feature type="binding site" evidence="3">
    <location>
        <position position="340"/>
    </location>
    <ligand>
        <name>CTP</name>
        <dbReference type="ChEBI" id="CHEBI:37563"/>
    </ligand>
</feature>
<evidence type="ECO:0000259" key="7">
    <source>
        <dbReference type="Pfam" id="PF04127"/>
    </source>
</evidence>
<dbReference type="SUPFAM" id="SSF102645">
    <property type="entry name" value="CoaB-like"/>
    <property type="match status" value="1"/>
</dbReference>
<reference evidence="8 9" key="1">
    <citation type="submission" date="2018-03" db="EMBL/GenBank/DDBJ databases">
        <title>Genome sequence of Moorella humiferrea DSM 23265.</title>
        <authorList>
            <person name="Poehlein A."/>
            <person name="Daniel R."/>
        </authorList>
    </citation>
    <scope>NUCLEOTIDE SEQUENCE [LARGE SCALE GENOMIC DNA]</scope>
    <source>
        <strain evidence="8 9">DSM 23265</strain>
    </source>
</reference>
<dbReference type="HAMAP" id="MF_02225">
    <property type="entry name" value="CoaBC"/>
    <property type="match status" value="1"/>
</dbReference>
<dbReference type="InterPro" id="IPR036551">
    <property type="entry name" value="Flavin_trans-like"/>
</dbReference>
<feature type="binding site" evidence="3">
    <location>
        <position position="336"/>
    </location>
    <ligand>
        <name>CTP</name>
        <dbReference type="ChEBI" id="CHEBI:37563"/>
    </ligand>
</feature>
<feature type="binding site" evidence="3">
    <location>
        <position position="287"/>
    </location>
    <ligand>
        <name>CTP</name>
        <dbReference type="ChEBI" id="CHEBI:37563"/>
    </ligand>
</feature>
<feature type="active site" description="Proton donor" evidence="3">
    <location>
        <position position="158"/>
    </location>
</feature>
<dbReference type="Pfam" id="PF04127">
    <property type="entry name" value="DFP"/>
    <property type="match status" value="1"/>
</dbReference>
<comment type="similarity">
    <text evidence="3 4">In the C-terminal section; belongs to the PPC synthetase family.</text>
</comment>
<organism evidence="8 9">
    <name type="scientific">Neomoorella humiferrea</name>
    <dbReference type="NCBI Taxonomy" id="676965"/>
    <lineage>
        <taxon>Bacteria</taxon>
        <taxon>Bacillati</taxon>
        <taxon>Bacillota</taxon>
        <taxon>Clostridia</taxon>
        <taxon>Neomoorellales</taxon>
        <taxon>Neomoorellaceae</taxon>
        <taxon>Neomoorella</taxon>
    </lineage>
</organism>
<dbReference type="GO" id="GO:0004632">
    <property type="term" value="F:phosphopantothenate--cysteine ligase activity"/>
    <property type="evidence" value="ECO:0007669"/>
    <property type="project" value="UniProtKB-UniRule"/>
</dbReference>
<dbReference type="Gene3D" id="3.40.50.10300">
    <property type="entry name" value="CoaB-like"/>
    <property type="match status" value="1"/>
</dbReference>
<dbReference type="PANTHER" id="PTHR14359:SF6">
    <property type="entry name" value="PHOSPHOPANTOTHENOYLCYSTEINE DECARBOXYLASE"/>
    <property type="match status" value="1"/>
</dbReference>
<dbReference type="RefSeq" id="WP_106005870.1">
    <property type="nucleotide sequence ID" value="NZ_CP136419.1"/>
</dbReference>
<dbReference type="InterPro" id="IPR007085">
    <property type="entry name" value="DNA/pantothenate-metab_flavo_C"/>
</dbReference>
<dbReference type="OrthoDB" id="9802554at2"/>
<accession>A0A2T0AMV6</accession>
<name>A0A2T0AMV6_9FIRM</name>
<dbReference type="Gene3D" id="3.40.50.1950">
    <property type="entry name" value="Flavin prenyltransferase-like"/>
    <property type="match status" value="1"/>
</dbReference>
<comment type="caution">
    <text evidence="8">The sequence shown here is derived from an EMBL/GenBank/DDBJ whole genome shotgun (WGS) entry which is preliminary data.</text>
</comment>
<dbReference type="GO" id="GO:0004633">
    <property type="term" value="F:phosphopantothenoylcysteine decarboxylase activity"/>
    <property type="evidence" value="ECO:0007669"/>
    <property type="project" value="UniProtKB-UniRule"/>
</dbReference>
<evidence type="ECO:0000256" key="4">
    <source>
        <dbReference type="RuleBase" id="RU364078"/>
    </source>
</evidence>
<dbReference type="EMBL" id="PVXM01000049">
    <property type="protein sequence ID" value="PRR70144.1"/>
    <property type="molecule type" value="Genomic_DNA"/>
</dbReference>
<comment type="caution">
    <text evidence="3">Lacks conserved residue(s) required for the propagation of feature annotation.</text>
</comment>
<dbReference type="GO" id="GO:0015941">
    <property type="term" value="P:pantothenate catabolic process"/>
    <property type="evidence" value="ECO:0007669"/>
    <property type="project" value="InterPro"/>
</dbReference>
<gene>
    <name evidence="3 8" type="primary">coaBC</name>
    <name evidence="8" type="ORF">MOHU_19350</name>
</gene>
<evidence type="ECO:0000256" key="2">
    <source>
        <dbReference type="ARBA" id="ARBA00023239"/>
    </source>
</evidence>
<dbReference type="GO" id="GO:0015937">
    <property type="term" value="P:coenzyme A biosynthetic process"/>
    <property type="evidence" value="ECO:0007669"/>
    <property type="project" value="UniProtKB-UniRule"/>
</dbReference>
<comment type="pathway">
    <text evidence="3 4">Cofactor biosynthesis; coenzyme A biosynthesis; CoA from (R)-pantothenate: step 3/5.</text>
</comment>
<protein>
    <recommendedName>
        <fullName evidence="3">Coenzyme A biosynthesis bifunctional protein CoaBC</fullName>
    </recommendedName>
    <alternativeName>
        <fullName evidence="3">DNA/pantothenate metabolism flavoprotein</fullName>
    </alternativeName>
    <alternativeName>
        <fullName evidence="3">Phosphopantothenoylcysteine synthetase/decarboxylase</fullName>
        <shortName evidence="3">PPCS-PPCDC</shortName>
    </alternativeName>
    <domain>
        <recommendedName>
            <fullName evidence="3">Phosphopantothenoylcysteine decarboxylase</fullName>
            <shortName evidence="3">PPC decarboxylase</shortName>
            <shortName evidence="3">PPC-DC</shortName>
            <ecNumber evidence="3">4.1.1.36</ecNumber>
        </recommendedName>
        <alternativeName>
            <fullName evidence="3">CoaC</fullName>
        </alternativeName>
    </domain>
    <domain>
        <recommendedName>
            <fullName evidence="3">Phosphopantothenate--cysteine ligase</fullName>
            <ecNumber evidence="3">6.3.2.5</ecNumber>
        </recommendedName>
        <alternativeName>
            <fullName evidence="3">CoaB</fullName>
        </alternativeName>
        <alternativeName>
            <fullName evidence="3">Phosphopantothenoylcysteine synthetase</fullName>
            <shortName evidence="3">PPC synthetase</shortName>
            <shortName evidence="3">PPC-S</shortName>
        </alternativeName>
    </domain>
</protein>
<dbReference type="SUPFAM" id="SSF52507">
    <property type="entry name" value="Homo-oligomeric flavin-containing Cys decarboxylases, HFCD"/>
    <property type="match status" value="1"/>
</dbReference>
<sequence>MRFLEGKTILLGVCGGIAAYKAADLCRQLVQEGAAVQVLMTAEAEEFIAPLTFSTLTGRPALKEMFNGGGSPLTHIDLANKADLFLIAPATANILAKLALGLADDLLSTTALAVTCPALVAPAMNVNMYANAAVQENLAVLRRRGWSIIEPEEGFLACGTTGKGRLAGLERIVAACRRSLAPQDYRELFVLVTAGGTREPLDPVRYIGNYSSGKMGYALAQAAWERGARVTLISASSLPPPSEVEMVRVETAEEMWNAVVKNFDKADVVLKAAAVADFRPASRSAQKIKKGDNHKLILELEPTVDILASLGRRKERQILVGFAAETEELLANARQKLEDKRLDLIVANDVTRPGAGFGSDTNICTLLFPDGRKEELPRLTKLEAAHRILDAVKTLPHFPGREREKGPEREECRNDA</sequence>
<keyword evidence="9" id="KW-1185">Reference proteome</keyword>